<sequence>MQLPYNKSATLLKLILYTDQDFMYRFDPMAIHDGPKSGEGSVTSSRGADGAARLSTTADYHRFTPVDLMSEFTICESFSGPGSPYGIILEKPSSYGAMVGDFLVRMGLLKDRATVCEVGGGYGSLMHGLLGSHENRIERVYMIDLSLSLLKRQRDRLSPWKSRITSIRGDIHELLGAVAGVDLFIVNEVMGDLDTLTGIDPSHMPPEAEELIRAYDLDIPAVPFNLNIGAIRLVEALCRTGIPALLTEHSSDPVIPDDMAYLARDLDLDAYPREIKLFRHSEYTIRFSHLVKVARAHGRTARTGALLDLIPVRKGKNLETIFRLRACDTEDHEIIYELLDHIREYRWLVIS</sequence>
<dbReference type="InterPro" id="IPR003788">
    <property type="entry name" value="NDUFAF7"/>
</dbReference>
<dbReference type="EMBL" id="CAADRM010000089">
    <property type="protein sequence ID" value="VFU14232.1"/>
    <property type="molecule type" value="Genomic_DNA"/>
</dbReference>
<dbReference type="GO" id="GO:0005739">
    <property type="term" value="C:mitochondrion"/>
    <property type="evidence" value="ECO:0007669"/>
    <property type="project" value="UniProtKB-SubCell"/>
</dbReference>
<reference evidence="5" key="1">
    <citation type="submission" date="2019-03" db="EMBL/GenBank/DDBJ databases">
        <authorList>
            <person name="Hao L."/>
        </authorList>
    </citation>
    <scope>NUCLEOTIDE SEQUENCE</scope>
</reference>
<dbReference type="GO" id="GO:0032259">
    <property type="term" value="P:methylation"/>
    <property type="evidence" value="ECO:0007669"/>
    <property type="project" value="UniProtKB-KW"/>
</dbReference>
<organism evidence="5">
    <name type="scientific">anaerobic digester metagenome</name>
    <dbReference type="NCBI Taxonomy" id="1263854"/>
    <lineage>
        <taxon>unclassified sequences</taxon>
        <taxon>metagenomes</taxon>
        <taxon>ecological metagenomes</taxon>
    </lineage>
</organism>
<keyword evidence="4" id="KW-0496">Mitochondrion</keyword>
<dbReference type="Pfam" id="PF02636">
    <property type="entry name" value="Methyltransf_28"/>
    <property type="match status" value="1"/>
</dbReference>
<evidence type="ECO:0000256" key="2">
    <source>
        <dbReference type="ARBA" id="ARBA00022603"/>
    </source>
</evidence>
<evidence type="ECO:0000256" key="1">
    <source>
        <dbReference type="ARBA" id="ARBA00004173"/>
    </source>
</evidence>
<comment type="subcellular location">
    <subcellularLocation>
        <location evidence="1">Mitochondrion</location>
    </subcellularLocation>
</comment>
<dbReference type="SUPFAM" id="SSF53335">
    <property type="entry name" value="S-adenosyl-L-methionine-dependent methyltransferases"/>
    <property type="match status" value="1"/>
</dbReference>
<dbReference type="AlphaFoldDB" id="A0A485LZF5"/>
<dbReference type="Gene3D" id="3.40.50.150">
    <property type="entry name" value="Vaccinia Virus protein VP39"/>
    <property type="match status" value="1"/>
</dbReference>
<protein>
    <submittedName>
        <fullName evidence="5">Uncharacterized protein</fullName>
    </submittedName>
</protein>
<keyword evidence="2" id="KW-0489">Methyltransferase</keyword>
<evidence type="ECO:0000256" key="4">
    <source>
        <dbReference type="ARBA" id="ARBA00023128"/>
    </source>
</evidence>
<proteinExistence type="predicted"/>
<evidence type="ECO:0000313" key="5">
    <source>
        <dbReference type="EMBL" id="VFU14232.1"/>
    </source>
</evidence>
<evidence type="ECO:0000256" key="3">
    <source>
        <dbReference type="ARBA" id="ARBA00022679"/>
    </source>
</evidence>
<accession>A0A485LZF5</accession>
<dbReference type="InterPro" id="IPR029063">
    <property type="entry name" value="SAM-dependent_MTases_sf"/>
</dbReference>
<name>A0A485LZF5_9ZZZZ</name>
<dbReference type="GO" id="GO:0008168">
    <property type="term" value="F:methyltransferase activity"/>
    <property type="evidence" value="ECO:0007669"/>
    <property type="project" value="UniProtKB-KW"/>
</dbReference>
<gene>
    <name evidence="5" type="ORF">SCFA_270014</name>
</gene>
<keyword evidence="3" id="KW-0808">Transferase</keyword>